<dbReference type="Proteomes" id="UP001365405">
    <property type="component" value="Unassembled WGS sequence"/>
</dbReference>
<dbReference type="RefSeq" id="WP_341412512.1">
    <property type="nucleotide sequence ID" value="NZ_JBBUTH010000010.1"/>
</dbReference>
<dbReference type="SUPFAM" id="SSF51905">
    <property type="entry name" value="FAD/NAD(P)-binding domain"/>
    <property type="match status" value="1"/>
</dbReference>
<evidence type="ECO:0000313" key="4">
    <source>
        <dbReference type="EMBL" id="MEK8052787.1"/>
    </source>
</evidence>
<dbReference type="PRINTS" id="PR00420">
    <property type="entry name" value="RNGMNOXGNASE"/>
</dbReference>
<dbReference type="InterPro" id="IPR002938">
    <property type="entry name" value="FAD-bd"/>
</dbReference>
<evidence type="ECO:0000259" key="3">
    <source>
        <dbReference type="Pfam" id="PF01494"/>
    </source>
</evidence>
<proteinExistence type="predicted"/>
<keyword evidence="1" id="KW-0560">Oxidoreductase</keyword>
<gene>
    <name evidence="4" type="ORF">AACH10_21225</name>
</gene>
<dbReference type="InterPro" id="IPR050493">
    <property type="entry name" value="FAD-dep_Monooxygenase_BioMet"/>
</dbReference>
<name>A0ABU9CQG0_9BURK</name>
<sequence>MTAIRNALVIGGGFSGMAAAIRMRRAGIAVELLEIDPQWCPLGAGITINGPTLRALQTLGLFEAFAQHGFTSVGVDMYTQQGHPIGRIETPPPVGTQLPGGGGIMRPVLARLMADAVRAAGATVRLGYGWQDITPVGDAMQVTFANGDVAQYDLVVGADGVHSALRTRFMPEVPAPQYIGQGVWRAVAPRPAGLERPAMWLGPHIKCGVNPVSATHMYVFITEDRPTKEHIDPATWPAVVQGLLQPFSAPILQALIPGMTAPEAAIDYRPLANLLVPAPWNRGRLLLIGDTVAATTPHLASGAGIGIESGIVLGEELERHSDLQAALDAFHARRFERCAMVVKNSERLCLIEIQGGDKAEHGRIMRESLGALAQPI</sequence>
<protein>
    <submittedName>
        <fullName evidence="4">FAD-dependent oxidoreductase</fullName>
    </submittedName>
</protein>
<dbReference type="Pfam" id="PF01494">
    <property type="entry name" value="FAD_binding_3"/>
    <property type="match status" value="1"/>
</dbReference>
<dbReference type="PANTHER" id="PTHR13789:SF309">
    <property type="entry name" value="PUTATIVE (AFU_ORTHOLOGUE AFUA_6G14510)-RELATED"/>
    <property type="match status" value="1"/>
</dbReference>
<evidence type="ECO:0000313" key="5">
    <source>
        <dbReference type="Proteomes" id="UP001365405"/>
    </source>
</evidence>
<accession>A0ABU9CQG0</accession>
<evidence type="ECO:0000256" key="1">
    <source>
        <dbReference type="ARBA" id="ARBA00023002"/>
    </source>
</evidence>
<reference evidence="4 5" key="1">
    <citation type="submission" date="2024-04" db="EMBL/GenBank/DDBJ databases">
        <title>Novel species of the genus Ideonella isolated from streams.</title>
        <authorList>
            <person name="Lu H."/>
        </authorList>
    </citation>
    <scope>NUCLEOTIDE SEQUENCE [LARGE SCALE GENOMIC DNA]</scope>
    <source>
        <strain evidence="4 5">DXS22W</strain>
    </source>
</reference>
<dbReference type="NCBIfam" id="NF005313">
    <property type="entry name" value="PRK06847.1"/>
    <property type="match status" value="1"/>
</dbReference>
<keyword evidence="2" id="KW-0503">Monooxygenase</keyword>
<organism evidence="4 5">
    <name type="scientific">Pseudaquabacterium inlustre</name>
    <dbReference type="NCBI Taxonomy" id="2984192"/>
    <lineage>
        <taxon>Bacteria</taxon>
        <taxon>Pseudomonadati</taxon>
        <taxon>Pseudomonadota</taxon>
        <taxon>Betaproteobacteria</taxon>
        <taxon>Burkholderiales</taxon>
        <taxon>Sphaerotilaceae</taxon>
        <taxon>Pseudaquabacterium</taxon>
    </lineage>
</organism>
<evidence type="ECO:0000256" key="2">
    <source>
        <dbReference type="ARBA" id="ARBA00023033"/>
    </source>
</evidence>
<dbReference type="Gene3D" id="3.50.50.60">
    <property type="entry name" value="FAD/NAD(P)-binding domain"/>
    <property type="match status" value="1"/>
</dbReference>
<dbReference type="EMBL" id="JBBUTH010000010">
    <property type="protein sequence ID" value="MEK8052787.1"/>
    <property type="molecule type" value="Genomic_DNA"/>
</dbReference>
<dbReference type="PANTHER" id="PTHR13789">
    <property type="entry name" value="MONOOXYGENASE"/>
    <property type="match status" value="1"/>
</dbReference>
<feature type="domain" description="FAD-binding" evidence="3">
    <location>
        <begin position="7"/>
        <end position="344"/>
    </location>
</feature>
<dbReference type="InterPro" id="IPR036188">
    <property type="entry name" value="FAD/NAD-bd_sf"/>
</dbReference>
<comment type="caution">
    <text evidence="4">The sequence shown here is derived from an EMBL/GenBank/DDBJ whole genome shotgun (WGS) entry which is preliminary data.</text>
</comment>
<keyword evidence="5" id="KW-1185">Reference proteome</keyword>